<dbReference type="STRING" id="1230338.MOMA_02045"/>
<proteinExistence type="predicted"/>
<sequence>MPLETIALRNFNALQHNQTYKTNINATELQTRLIALYQDYNNSTSFCENHTNNGENGEKILAILQNSLQKKPNNCLFIGLFNGKPIACIGCFDDGLINHRRLQYLTVHPANRGRGISKKFLKQVIDLLKKQAITKFSPIDNATHYILQRYEWI</sequence>
<gene>
    <name evidence="2" type="ORF">MOMA_02045</name>
</gene>
<accession>L2F8D6</accession>
<dbReference type="GO" id="GO:0016747">
    <property type="term" value="F:acyltransferase activity, transferring groups other than amino-acyl groups"/>
    <property type="evidence" value="ECO:0007669"/>
    <property type="project" value="InterPro"/>
</dbReference>
<keyword evidence="3" id="KW-1185">Reference proteome</keyword>
<dbReference type="EMBL" id="ANIN01000001">
    <property type="protein sequence ID" value="ELA09150.1"/>
    <property type="molecule type" value="Genomic_DNA"/>
</dbReference>
<dbReference type="SUPFAM" id="SSF55729">
    <property type="entry name" value="Acyl-CoA N-acyltransferases (Nat)"/>
    <property type="match status" value="1"/>
</dbReference>
<dbReference type="InterPro" id="IPR000182">
    <property type="entry name" value="GNAT_dom"/>
</dbReference>
<protein>
    <recommendedName>
        <fullName evidence="1">N-acetyltransferase domain-containing protein</fullName>
    </recommendedName>
</protein>
<dbReference type="Proteomes" id="UP000023795">
    <property type="component" value="Unassembled WGS sequence"/>
</dbReference>
<comment type="caution">
    <text evidence="2">The sequence shown here is derived from an EMBL/GenBank/DDBJ whole genome shotgun (WGS) entry which is preliminary data.</text>
</comment>
<dbReference type="CDD" id="cd04301">
    <property type="entry name" value="NAT_SF"/>
    <property type="match status" value="1"/>
</dbReference>
<dbReference type="AlphaFoldDB" id="L2F8D6"/>
<evidence type="ECO:0000259" key="1">
    <source>
        <dbReference type="PROSITE" id="PS51186"/>
    </source>
</evidence>
<evidence type="ECO:0000313" key="3">
    <source>
        <dbReference type="Proteomes" id="UP000023795"/>
    </source>
</evidence>
<reference evidence="2 3" key="1">
    <citation type="journal article" date="2013" name="Genome Announc.">
        <title>Genome Sequence of Moraxella macacae 0408225, a Novel Bacterial Species Isolated from a Cynomolgus Macaque with Epistaxis.</title>
        <authorList>
            <person name="Ladner J.T."/>
            <person name="Whitehouse C.A."/>
            <person name="Koroleva G.I."/>
            <person name="Palacios G.F."/>
        </authorList>
    </citation>
    <scope>NUCLEOTIDE SEQUENCE [LARGE SCALE GENOMIC DNA]</scope>
    <source>
        <strain evidence="2 3">0408225</strain>
    </source>
</reference>
<evidence type="ECO:0000313" key="2">
    <source>
        <dbReference type="EMBL" id="ELA09150.1"/>
    </source>
</evidence>
<feature type="domain" description="N-acetyltransferase" evidence="1">
    <location>
        <begin position="24"/>
        <end position="153"/>
    </location>
</feature>
<dbReference type="PROSITE" id="PS51186">
    <property type="entry name" value="GNAT"/>
    <property type="match status" value="1"/>
</dbReference>
<name>L2F8D6_9GAMM</name>
<dbReference type="Gene3D" id="3.40.630.30">
    <property type="match status" value="1"/>
</dbReference>
<organism evidence="2 3">
    <name type="scientific">Moraxella macacae 0408225</name>
    <dbReference type="NCBI Taxonomy" id="1230338"/>
    <lineage>
        <taxon>Bacteria</taxon>
        <taxon>Pseudomonadati</taxon>
        <taxon>Pseudomonadota</taxon>
        <taxon>Gammaproteobacteria</taxon>
        <taxon>Moraxellales</taxon>
        <taxon>Moraxellaceae</taxon>
        <taxon>Moraxella</taxon>
    </lineage>
</organism>
<dbReference type="PATRIC" id="fig|1230338.3.peg.454"/>
<dbReference type="InterPro" id="IPR016181">
    <property type="entry name" value="Acyl_CoA_acyltransferase"/>
</dbReference>
<dbReference type="OrthoDB" id="5736859at2"/>
<dbReference type="RefSeq" id="WP_009766970.1">
    <property type="nucleotide sequence ID" value="NZ_ANIN01000001.1"/>
</dbReference>
<dbReference type="Pfam" id="PF00583">
    <property type="entry name" value="Acetyltransf_1"/>
    <property type="match status" value="1"/>
</dbReference>
<dbReference type="eggNOG" id="COG0456">
    <property type="taxonomic scope" value="Bacteria"/>
</dbReference>